<sequence length="107" mass="12034">MNKLVLIISLAALLGVATVLTFSKSQQSLEKINVLPTCLEIQLPQSHQDDFYYASNECVNKMKFFFGIQKKNKETIDIETPCLSANQSFKLNYESGDNMLDAYSKAC</sequence>
<reference evidence="3" key="1">
    <citation type="journal article" date="2006" name="PLoS Biol.">
        <title>Macronuclear genome sequence of the ciliate Tetrahymena thermophila, a model eukaryote.</title>
        <authorList>
            <person name="Eisen J.A."/>
            <person name="Coyne R.S."/>
            <person name="Wu M."/>
            <person name="Wu D."/>
            <person name="Thiagarajan M."/>
            <person name="Wortman J.R."/>
            <person name="Badger J.H."/>
            <person name="Ren Q."/>
            <person name="Amedeo P."/>
            <person name="Jones K.M."/>
            <person name="Tallon L.J."/>
            <person name="Delcher A.L."/>
            <person name="Salzberg S.L."/>
            <person name="Silva J.C."/>
            <person name="Haas B.J."/>
            <person name="Majoros W.H."/>
            <person name="Farzad M."/>
            <person name="Carlton J.M."/>
            <person name="Smith R.K. Jr."/>
            <person name="Garg J."/>
            <person name="Pearlman R.E."/>
            <person name="Karrer K.M."/>
            <person name="Sun L."/>
            <person name="Manning G."/>
            <person name="Elde N.C."/>
            <person name="Turkewitz A.P."/>
            <person name="Asai D.J."/>
            <person name="Wilkes D.E."/>
            <person name="Wang Y."/>
            <person name="Cai H."/>
            <person name="Collins K."/>
            <person name="Stewart B.A."/>
            <person name="Lee S.R."/>
            <person name="Wilamowska K."/>
            <person name="Weinberg Z."/>
            <person name="Ruzzo W.L."/>
            <person name="Wloga D."/>
            <person name="Gaertig J."/>
            <person name="Frankel J."/>
            <person name="Tsao C.-C."/>
            <person name="Gorovsky M.A."/>
            <person name="Keeling P.J."/>
            <person name="Waller R.F."/>
            <person name="Patron N.J."/>
            <person name="Cherry J.M."/>
            <person name="Stover N.A."/>
            <person name="Krieger C.J."/>
            <person name="del Toro C."/>
            <person name="Ryder H.F."/>
            <person name="Williamson S.C."/>
            <person name="Barbeau R.A."/>
            <person name="Hamilton E.P."/>
            <person name="Orias E."/>
        </authorList>
    </citation>
    <scope>NUCLEOTIDE SEQUENCE [LARGE SCALE GENOMIC DNA]</scope>
    <source>
        <strain evidence="3">SB210</strain>
    </source>
</reference>
<keyword evidence="2" id="KW-0812">Transmembrane</keyword>
<proteinExistence type="predicted"/>
<feature type="signal peptide" evidence="1">
    <location>
        <begin position="1"/>
        <end position="21"/>
    </location>
</feature>
<dbReference type="KEGG" id="tet:TTHERM_00016230"/>
<protein>
    <submittedName>
        <fullName evidence="2">Transmembrane protein, putative</fullName>
    </submittedName>
</protein>
<dbReference type="Proteomes" id="UP000009168">
    <property type="component" value="Unassembled WGS sequence"/>
</dbReference>
<feature type="chain" id="PRO_5004201117" evidence="1">
    <location>
        <begin position="22"/>
        <end position="107"/>
    </location>
</feature>
<keyword evidence="3" id="KW-1185">Reference proteome</keyword>
<dbReference type="RefSeq" id="XP_001008403.1">
    <property type="nucleotide sequence ID" value="XM_001008403.1"/>
</dbReference>
<organism evidence="2 3">
    <name type="scientific">Tetrahymena thermophila (strain SB210)</name>
    <dbReference type="NCBI Taxonomy" id="312017"/>
    <lineage>
        <taxon>Eukaryota</taxon>
        <taxon>Sar</taxon>
        <taxon>Alveolata</taxon>
        <taxon>Ciliophora</taxon>
        <taxon>Intramacronucleata</taxon>
        <taxon>Oligohymenophorea</taxon>
        <taxon>Hymenostomatida</taxon>
        <taxon>Tetrahymenina</taxon>
        <taxon>Tetrahymenidae</taxon>
        <taxon>Tetrahymena</taxon>
    </lineage>
</organism>
<gene>
    <name evidence="2" type="ORF">TTHERM_00016230</name>
</gene>
<accession>Q22RG4</accession>
<evidence type="ECO:0000313" key="3">
    <source>
        <dbReference type="Proteomes" id="UP000009168"/>
    </source>
</evidence>
<dbReference type="GeneID" id="7826852"/>
<evidence type="ECO:0000256" key="1">
    <source>
        <dbReference type="SAM" id="SignalP"/>
    </source>
</evidence>
<keyword evidence="1" id="KW-0732">Signal</keyword>
<dbReference type="AlphaFoldDB" id="Q22RG4"/>
<name>Q22RG4_TETTS</name>
<dbReference type="InParanoid" id="Q22RG4"/>
<dbReference type="EMBL" id="GG662845">
    <property type="protein sequence ID" value="EAR88158.1"/>
    <property type="molecule type" value="Genomic_DNA"/>
</dbReference>
<keyword evidence="2" id="KW-0472">Membrane</keyword>
<evidence type="ECO:0000313" key="2">
    <source>
        <dbReference type="EMBL" id="EAR88158.1"/>
    </source>
</evidence>
<dbReference type="HOGENOM" id="CLU_2215268_0_0_1"/>